<gene>
    <name evidence="2" type="ORF">METUNv1_00333</name>
</gene>
<dbReference type="RefSeq" id="WP_008058196.1">
    <property type="nucleotide sequence ID" value="NZ_AFHG01000029.1"/>
</dbReference>
<feature type="region of interest" description="Disordered" evidence="1">
    <location>
        <begin position="96"/>
        <end position="149"/>
    </location>
</feature>
<dbReference type="eggNOG" id="COG3144">
    <property type="taxonomic scope" value="Bacteria"/>
</dbReference>
<comment type="caution">
    <text evidence="2">The sequence shown here is derived from an EMBL/GenBank/DDBJ whole genome shotgun (WGS) entry which is preliminary data.</text>
</comment>
<evidence type="ECO:0000313" key="3">
    <source>
        <dbReference type="Proteomes" id="UP000005019"/>
    </source>
</evidence>
<evidence type="ECO:0000256" key="1">
    <source>
        <dbReference type="SAM" id="MobiDB-lite"/>
    </source>
</evidence>
<dbReference type="AlphaFoldDB" id="F5R7V1"/>
<proteinExistence type="predicted"/>
<accession>F5R7V1</accession>
<evidence type="ECO:0000313" key="2">
    <source>
        <dbReference type="EMBL" id="EGK73162.1"/>
    </source>
</evidence>
<organism evidence="2 3">
    <name type="scientific">Methyloversatilis universalis (strain ATCC BAA-1314 / DSM 25237 / JCM 13912 / CCUG 52030 / FAM5)</name>
    <dbReference type="NCBI Taxonomy" id="1000565"/>
    <lineage>
        <taxon>Bacteria</taxon>
        <taxon>Pseudomonadati</taxon>
        <taxon>Pseudomonadota</taxon>
        <taxon>Betaproteobacteria</taxon>
        <taxon>Nitrosomonadales</taxon>
        <taxon>Sterolibacteriaceae</taxon>
        <taxon>Methyloversatilis</taxon>
    </lineage>
</organism>
<evidence type="ECO:0008006" key="4">
    <source>
        <dbReference type="Google" id="ProtNLM"/>
    </source>
</evidence>
<feature type="region of interest" description="Disordered" evidence="1">
    <location>
        <begin position="207"/>
        <end position="280"/>
    </location>
</feature>
<feature type="compositionally biased region" description="Basic and acidic residues" evidence="1">
    <location>
        <begin position="261"/>
        <end position="271"/>
    </location>
</feature>
<keyword evidence="3" id="KW-1185">Reference proteome</keyword>
<reference evidence="2 3" key="1">
    <citation type="journal article" date="2011" name="J. Bacteriol.">
        <title>Genome sequence of Methyloversatilis universalis FAM5T, a methylotrophic representative of the order Rhodocyclales.</title>
        <authorList>
            <person name="Kittichotirat W."/>
            <person name="Good N.M."/>
            <person name="Hall R."/>
            <person name="Bringel F."/>
            <person name="Lajus A."/>
            <person name="Medigue C."/>
            <person name="Smalley N.E."/>
            <person name="Beck D."/>
            <person name="Bumgarner R."/>
            <person name="Vuilleumier S."/>
            <person name="Kalyuzhnaya M.G."/>
        </authorList>
    </citation>
    <scope>NUCLEOTIDE SEQUENCE [LARGE SCALE GENOMIC DNA]</scope>
    <source>
        <strain evidence="3">ATCC BAA-1314 / JCM 13912 / FAM5</strain>
    </source>
</reference>
<dbReference type="OrthoDB" id="5296742at2"/>
<dbReference type="Proteomes" id="UP000005019">
    <property type="component" value="Unassembled WGS sequence"/>
</dbReference>
<feature type="region of interest" description="Disordered" evidence="1">
    <location>
        <begin position="307"/>
        <end position="333"/>
    </location>
</feature>
<sequence length="414" mass="43161">MNNLLPGLAQRLAALTRDAVQTTGSIAAITDQLPEFQPGERYTARILQSLRDGLIRADIGGQTVTVKLPEGAPLPQGSTVTLTHVERSAQTLVATLDRDAQPSAPANAAPRSDDADPVRLSTPGRTIASLLDDPPPQPPRLANGQPLLDPARMLDPSTGVPTGNAMPQIAGRLAQAIGDSGLFYESHQAQWVAGQRPIEASAAEPQRAFDPGLPQPAAADRSAGLAPAPTGLPGAAGATDEAPVQTPDGDGGEPPAVRSESTLRSRDDANRADNGPPAELRPLVQNQLLGLAQHTLAWEGLAWPGQPMRLEIDDPQPERSGSGEAGADEGAPEVPWTTRVRMVLPGLGEIETSLTLWNRDHALTLGIAADGDARLRMGAALLDLQQRMTDAGLRLGTVNFSDAPLPDDEAGAAA</sequence>
<name>F5R7V1_METUF</name>
<dbReference type="STRING" id="1000565.METUNv1_00333"/>
<protein>
    <recommendedName>
        <fullName evidence="4">Flagellar hook-length control protein-like C-terminal domain-containing protein</fullName>
    </recommendedName>
</protein>
<feature type="compositionally biased region" description="Low complexity" evidence="1">
    <location>
        <begin position="223"/>
        <end position="239"/>
    </location>
</feature>
<dbReference type="EMBL" id="AFHG01000029">
    <property type="protein sequence ID" value="EGK73162.1"/>
    <property type="molecule type" value="Genomic_DNA"/>
</dbReference>